<dbReference type="InterPro" id="IPR036259">
    <property type="entry name" value="MFS_trans_sf"/>
</dbReference>
<accession>A0ABN1YUC9</accession>
<keyword evidence="2" id="KW-1133">Transmembrane helix</keyword>
<evidence type="ECO:0008006" key="5">
    <source>
        <dbReference type="Google" id="ProtNLM"/>
    </source>
</evidence>
<feature type="transmembrane region" description="Helical" evidence="2">
    <location>
        <begin position="106"/>
        <end position="127"/>
    </location>
</feature>
<reference evidence="3 4" key="1">
    <citation type="journal article" date="2019" name="Int. J. Syst. Evol. Microbiol.">
        <title>The Global Catalogue of Microorganisms (GCM) 10K type strain sequencing project: providing services to taxonomists for standard genome sequencing and annotation.</title>
        <authorList>
            <consortium name="The Broad Institute Genomics Platform"/>
            <consortium name="The Broad Institute Genome Sequencing Center for Infectious Disease"/>
            <person name="Wu L."/>
            <person name="Ma J."/>
        </authorList>
    </citation>
    <scope>NUCLEOTIDE SEQUENCE [LARGE SCALE GENOMIC DNA]</scope>
    <source>
        <strain evidence="3 4">JCM 12398</strain>
    </source>
</reference>
<dbReference type="Pfam" id="PF19545">
    <property type="entry name" value="DUF6069"/>
    <property type="match status" value="1"/>
</dbReference>
<sequence>MTNTSEPQAPAARTVPPSAHEAPRERTRGMPELVRRGLIAAGIATGVNLTILGIATAAGASMVVVQGGTEIAVGIMPVLVATFAPLALATIAAWLLAERWPRSTRILAWTGLVAAAASTILPLSGALDAGTGIALAVMHLVAGASWFAALVSHRRR</sequence>
<protein>
    <recommendedName>
        <fullName evidence="5">EamA-like transporter family protein</fullName>
    </recommendedName>
</protein>
<organism evidence="3 4">
    <name type="scientific">Agrococcus citreus</name>
    <dbReference type="NCBI Taxonomy" id="84643"/>
    <lineage>
        <taxon>Bacteria</taxon>
        <taxon>Bacillati</taxon>
        <taxon>Actinomycetota</taxon>
        <taxon>Actinomycetes</taxon>
        <taxon>Micrococcales</taxon>
        <taxon>Microbacteriaceae</taxon>
        <taxon>Agrococcus</taxon>
    </lineage>
</organism>
<evidence type="ECO:0000256" key="2">
    <source>
        <dbReference type="SAM" id="Phobius"/>
    </source>
</evidence>
<comment type="caution">
    <text evidence="3">The sequence shown here is derived from an EMBL/GenBank/DDBJ whole genome shotgun (WGS) entry which is preliminary data.</text>
</comment>
<dbReference type="SUPFAM" id="SSF103473">
    <property type="entry name" value="MFS general substrate transporter"/>
    <property type="match status" value="1"/>
</dbReference>
<evidence type="ECO:0000313" key="3">
    <source>
        <dbReference type="EMBL" id="GAA1422867.1"/>
    </source>
</evidence>
<feature type="transmembrane region" description="Helical" evidence="2">
    <location>
        <begin position="71"/>
        <end position="97"/>
    </location>
</feature>
<evidence type="ECO:0000256" key="1">
    <source>
        <dbReference type="SAM" id="MobiDB-lite"/>
    </source>
</evidence>
<evidence type="ECO:0000313" key="4">
    <source>
        <dbReference type="Proteomes" id="UP001501266"/>
    </source>
</evidence>
<keyword evidence="4" id="KW-1185">Reference proteome</keyword>
<keyword evidence="2" id="KW-0472">Membrane</keyword>
<proteinExistence type="predicted"/>
<dbReference type="InterPro" id="IPR045713">
    <property type="entry name" value="DUF6069"/>
</dbReference>
<feature type="transmembrane region" description="Helical" evidence="2">
    <location>
        <begin position="133"/>
        <end position="151"/>
    </location>
</feature>
<dbReference type="Proteomes" id="UP001501266">
    <property type="component" value="Unassembled WGS sequence"/>
</dbReference>
<name>A0ABN1YUC9_9MICO</name>
<feature type="region of interest" description="Disordered" evidence="1">
    <location>
        <begin position="1"/>
        <end position="27"/>
    </location>
</feature>
<feature type="transmembrane region" description="Helical" evidence="2">
    <location>
        <begin position="38"/>
        <end position="65"/>
    </location>
</feature>
<gene>
    <name evidence="3" type="ORF">GCM10009640_16320</name>
</gene>
<dbReference type="EMBL" id="BAAAKK010000004">
    <property type="protein sequence ID" value="GAA1422867.1"/>
    <property type="molecule type" value="Genomic_DNA"/>
</dbReference>
<keyword evidence="2" id="KW-0812">Transmembrane</keyword>